<comment type="subcellular location">
    <subcellularLocation>
        <location evidence="1">Cell membrane</location>
        <topology evidence="1">Multi-pass membrane protein</topology>
    </subcellularLocation>
</comment>
<name>A0ABX1CLB0_9SPHN</name>
<gene>
    <name evidence="8" type="ORF">HBH26_03635</name>
</gene>
<sequence length="487" mass="52333">MASDTPSPTIRRSLAWVGFGQVSYFILTFLGSVAVARLLTPHDTGIYAIATAMVGLLAIIQAMGLNNFLIREPALSPGLLATTFTVNVLASLVLAALVALAALLGGAFFGDPGVRDVLLVLALVPLLGPLSFLPNAMMEREGQFRTLALIRTGSTATGLILTVGLALAGFRYMSLAYSQIATTLLTNLTVMAVARRHVRFRLSLEHWPAVSRFAAQIFAVSGITRMAQRLSDIALGKLVGLGALGLYTRASGNFNMLWDNVHMIATRVLFVDFANRRRDGLPLRDRYLQVVSTITGLLWPAFLGLAILAGPLVRIVYGARWDGAAVPLSFLCLAGVLLTSITMTFEVFVVTGETKRQARLEAIRTTVGLALFVAGCLHSLAAAALARVGDALVAQWLYRRHLHRLTETTPAELLRIYRTSALTSLPAILPAAAVMAAWRWSPAVPLPVVLGAIAAGGAGWIVALRASDHPLWQEVARLYARRRKEGP</sequence>
<evidence type="ECO:0000313" key="9">
    <source>
        <dbReference type="Proteomes" id="UP000732399"/>
    </source>
</evidence>
<feature type="transmembrane region" description="Helical" evidence="7">
    <location>
        <begin position="14"/>
        <end position="39"/>
    </location>
</feature>
<protein>
    <submittedName>
        <fullName evidence="8">Oligosaccharide flippase family protein</fullName>
    </submittedName>
</protein>
<keyword evidence="9" id="KW-1185">Reference proteome</keyword>
<feature type="transmembrane region" description="Helical" evidence="7">
    <location>
        <begin position="45"/>
        <end position="66"/>
    </location>
</feature>
<feature type="transmembrane region" description="Helical" evidence="7">
    <location>
        <begin position="325"/>
        <end position="349"/>
    </location>
</feature>
<dbReference type="PANTHER" id="PTHR30250">
    <property type="entry name" value="PST FAMILY PREDICTED COLANIC ACID TRANSPORTER"/>
    <property type="match status" value="1"/>
</dbReference>
<evidence type="ECO:0000256" key="7">
    <source>
        <dbReference type="SAM" id="Phobius"/>
    </source>
</evidence>
<reference evidence="8 9" key="1">
    <citation type="submission" date="2020-03" db="EMBL/GenBank/DDBJ databases">
        <authorList>
            <person name="Wang L."/>
            <person name="He N."/>
            <person name="Li Y."/>
            <person name="Fang Y."/>
            <person name="Zhang F."/>
        </authorList>
    </citation>
    <scope>NUCLEOTIDE SEQUENCE [LARGE SCALE GENOMIC DNA]</scope>
    <source>
        <strain evidence="8 9">36D10-4-7</strain>
    </source>
</reference>
<dbReference type="EMBL" id="JAAVJH010000002">
    <property type="protein sequence ID" value="NJR77708.1"/>
    <property type="molecule type" value="Genomic_DNA"/>
</dbReference>
<feature type="transmembrane region" description="Helical" evidence="7">
    <location>
        <begin position="117"/>
        <end position="136"/>
    </location>
</feature>
<proteinExistence type="inferred from homology"/>
<feature type="transmembrane region" description="Helical" evidence="7">
    <location>
        <begin position="287"/>
        <end position="313"/>
    </location>
</feature>
<feature type="transmembrane region" description="Helical" evidence="7">
    <location>
        <begin position="176"/>
        <end position="194"/>
    </location>
</feature>
<feature type="transmembrane region" description="Helical" evidence="7">
    <location>
        <begin position="148"/>
        <end position="170"/>
    </location>
</feature>
<keyword evidence="6 7" id="KW-0472">Membrane</keyword>
<comment type="similarity">
    <text evidence="2">Belongs to the polysaccharide synthase family.</text>
</comment>
<organism evidence="8 9">
    <name type="scientific">Sphingomonas corticis</name>
    <dbReference type="NCBI Taxonomy" id="2722791"/>
    <lineage>
        <taxon>Bacteria</taxon>
        <taxon>Pseudomonadati</taxon>
        <taxon>Pseudomonadota</taxon>
        <taxon>Alphaproteobacteria</taxon>
        <taxon>Sphingomonadales</taxon>
        <taxon>Sphingomonadaceae</taxon>
        <taxon>Sphingomonas</taxon>
    </lineage>
</organism>
<keyword evidence="3" id="KW-1003">Cell membrane</keyword>
<evidence type="ECO:0000256" key="1">
    <source>
        <dbReference type="ARBA" id="ARBA00004651"/>
    </source>
</evidence>
<keyword evidence="5 7" id="KW-1133">Transmembrane helix</keyword>
<evidence type="ECO:0000256" key="6">
    <source>
        <dbReference type="ARBA" id="ARBA00023136"/>
    </source>
</evidence>
<evidence type="ECO:0000256" key="5">
    <source>
        <dbReference type="ARBA" id="ARBA00022989"/>
    </source>
</evidence>
<dbReference type="PANTHER" id="PTHR30250:SF10">
    <property type="entry name" value="LIPOPOLYSACCHARIDE BIOSYNTHESIS PROTEIN WZXC"/>
    <property type="match status" value="1"/>
</dbReference>
<comment type="caution">
    <text evidence="8">The sequence shown here is derived from an EMBL/GenBank/DDBJ whole genome shotgun (WGS) entry which is preliminary data.</text>
</comment>
<dbReference type="Pfam" id="PF13440">
    <property type="entry name" value="Polysacc_synt_3"/>
    <property type="match status" value="1"/>
</dbReference>
<evidence type="ECO:0000256" key="2">
    <source>
        <dbReference type="ARBA" id="ARBA00007430"/>
    </source>
</evidence>
<dbReference type="Proteomes" id="UP000732399">
    <property type="component" value="Unassembled WGS sequence"/>
</dbReference>
<evidence type="ECO:0000256" key="3">
    <source>
        <dbReference type="ARBA" id="ARBA00022475"/>
    </source>
</evidence>
<accession>A0ABX1CLB0</accession>
<evidence type="ECO:0000256" key="4">
    <source>
        <dbReference type="ARBA" id="ARBA00022692"/>
    </source>
</evidence>
<feature type="transmembrane region" description="Helical" evidence="7">
    <location>
        <begin position="444"/>
        <end position="464"/>
    </location>
</feature>
<feature type="transmembrane region" description="Helical" evidence="7">
    <location>
        <begin position="78"/>
        <end position="105"/>
    </location>
</feature>
<feature type="transmembrane region" description="Helical" evidence="7">
    <location>
        <begin position="369"/>
        <end position="398"/>
    </location>
</feature>
<keyword evidence="4 7" id="KW-0812">Transmembrane</keyword>
<evidence type="ECO:0000313" key="8">
    <source>
        <dbReference type="EMBL" id="NJR77708.1"/>
    </source>
</evidence>
<dbReference type="RefSeq" id="WP_168133239.1">
    <property type="nucleotide sequence ID" value="NZ_JAAVJH010000002.1"/>
</dbReference>
<dbReference type="InterPro" id="IPR050833">
    <property type="entry name" value="Poly_Biosynth_Transport"/>
</dbReference>